<protein>
    <submittedName>
        <fullName evidence="1">Uncharacterized protein DUF1657</fullName>
    </submittedName>
</protein>
<evidence type="ECO:0000313" key="2">
    <source>
        <dbReference type="Proteomes" id="UP000295416"/>
    </source>
</evidence>
<reference evidence="1 2" key="1">
    <citation type="submission" date="2019-03" db="EMBL/GenBank/DDBJ databases">
        <title>Genomic Encyclopedia of Type Strains, Phase IV (KMG-IV): sequencing the most valuable type-strain genomes for metagenomic binning, comparative biology and taxonomic classification.</title>
        <authorList>
            <person name="Goeker M."/>
        </authorList>
    </citation>
    <scope>NUCLEOTIDE SEQUENCE [LARGE SCALE GENOMIC DNA]</scope>
    <source>
        <strain evidence="1 2">DSM 19377</strain>
    </source>
</reference>
<dbReference type="RefSeq" id="WP_132743477.1">
    <property type="nucleotide sequence ID" value="NZ_SLXK01000002.1"/>
</dbReference>
<dbReference type="Proteomes" id="UP000295416">
    <property type="component" value="Unassembled WGS sequence"/>
</dbReference>
<keyword evidence="2" id="KW-1185">Reference proteome</keyword>
<comment type="caution">
    <text evidence="1">The sequence shown here is derived from an EMBL/GenBank/DDBJ whole genome shotgun (WGS) entry which is preliminary data.</text>
</comment>
<organism evidence="1 2">
    <name type="scientific">Scopulibacillus darangshiensis</name>
    <dbReference type="NCBI Taxonomy" id="442528"/>
    <lineage>
        <taxon>Bacteria</taxon>
        <taxon>Bacillati</taxon>
        <taxon>Bacillota</taxon>
        <taxon>Bacilli</taxon>
        <taxon>Bacillales</taxon>
        <taxon>Sporolactobacillaceae</taxon>
        <taxon>Scopulibacillus</taxon>
    </lineage>
</organism>
<evidence type="ECO:0000313" key="1">
    <source>
        <dbReference type="EMBL" id="TCP31777.1"/>
    </source>
</evidence>
<dbReference type="InterPro" id="IPR012452">
    <property type="entry name" value="DUF1657"/>
</dbReference>
<gene>
    <name evidence="1" type="ORF">EV207_102270</name>
</gene>
<dbReference type="OrthoDB" id="1684731at2"/>
<dbReference type="AlphaFoldDB" id="A0A4R2PA15"/>
<sequence length="68" mass="7501">MTIGSQVKQSLASVKSIEAILSSLTVQSEDKTAKKAFDESRVLAARVAEDLQKRVGELEREEAQYKGF</sequence>
<accession>A0A4R2PA15</accession>
<dbReference type="EMBL" id="SLXK01000002">
    <property type="protein sequence ID" value="TCP31777.1"/>
    <property type="molecule type" value="Genomic_DNA"/>
</dbReference>
<name>A0A4R2PA15_9BACL</name>
<proteinExistence type="predicted"/>
<dbReference type="Pfam" id="PF07870">
    <property type="entry name" value="DUF1657"/>
    <property type="match status" value="1"/>
</dbReference>